<proteinExistence type="predicted"/>
<comment type="caution">
    <text evidence="1">The sequence shown here is derived from an EMBL/GenBank/DDBJ whole genome shotgun (WGS) entry which is preliminary data.</text>
</comment>
<dbReference type="EMBL" id="JASNQZ010000015">
    <property type="protein sequence ID" value="KAL0945883.1"/>
    <property type="molecule type" value="Genomic_DNA"/>
</dbReference>
<gene>
    <name evidence="1" type="ORF">HGRIS_012167</name>
</gene>
<evidence type="ECO:0000313" key="2">
    <source>
        <dbReference type="Proteomes" id="UP001556367"/>
    </source>
</evidence>
<dbReference type="InterPro" id="IPR032675">
    <property type="entry name" value="LRR_dom_sf"/>
</dbReference>
<accession>A0ABR3IRH8</accession>
<reference evidence="2" key="1">
    <citation type="submission" date="2024-06" db="EMBL/GenBank/DDBJ databases">
        <title>Multi-omics analyses provide insights into the biosynthesis of the anticancer antibiotic pleurotin in Hohenbuehelia grisea.</title>
        <authorList>
            <person name="Weaver J.A."/>
            <person name="Alberti F."/>
        </authorList>
    </citation>
    <scope>NUCLEOTIDE SEQUENCE [LARGE SCALE GENOMIC DNA]</scope>
    <source>
        <strain evidence="2">T-177</strain>
    </source>
</reference>
<dbReference type="SUPFAM" id="SSF52047">
    <property type="entry name" value="RNI-like"/>
    <property type="match status" value="1"/>
</dbReference>
<evidence type="ECO:0000313" key="1">
    <source>
        <dbReference type="EMBL" id="KAL0945883.1"/>
    </source>
</evidence>
<dbReference type="Gene3D" id="3.80.10.10">
    <property type="entry name" value="Ribonuclease Inhibitor"/>
    <property type="match status" value="1"/>
</dbReference>
<evidence type="ECO:0008006" key="3">
    <source>
        <dbReference type="Google" id="ProtNLM"/>
    </source>
</evidence>
<keyword evidence="2" id="KW-1185">Reference proteome</keyword>
<protein>
    <recommendedName>
        <fullName evidence="3">F-box domain-containing protein</fullName>
    </recommendedName>
</protein>
<dbReference type="Proteomes" id="UP001556367">
    <property type="component" value="Unassembled WGS sequence"/>
</dbReference>
<organism evidence="1 2">
    <name type="scientific">Hohenbuehelia grisea</name>
    <dbReference type="NCBI Taxonomy" id="104357"/>
    <lineage>
        <taxon>Eukaryota</taxon>
        <taxon>Fungi</taxon>
        <taxon>Dikarya</taxon>
        <taxon>Basidiomycota</taxon>
        <taxon>Agaricomycotina</taxon>
        <taxon>Agaricomycetes</taxon>
        <taxon>Agaricomycetidae</taxon>
        <taxon>Agaricales</taxon>
        <taxon>Pleurotineae</taxon>
        <taxon>Pleurotaceae</taxon>
        <taxon>Hohenbuehelia</taxon>
    </lineage>
</organism>
<name>A0ABR3IRH8_9AGAR</name>
<sequence>MLFLQLQRVFQSAKRALVRVLGDDTSDVHPHPDAQTPLSNDVPVTVFTYEVPPSPPPPPPPQPTALRVPLAQLVVTSTPGKEYAEEFIEDAGQPDERIVPKPPSLSSTNTSSPIHNLHAEIFVRIFELALGLNPNGTDHLATPLADLGVSDQEPFAWKQFVALGSTCHFWRSVLHDHFRIVPFPDATNIGILNGLLNSMNGRVVMVDTLSLRPHHPESSPRLRGNQMERSLQRIRVLALEREFGPLDVSESFCYSAPVLQSFTLTGTSDTPPYEIAELFRNRAPALREITLSRCYLSATSPLLANLTSLSLSYLQRAPEDAVYGALRAARNLVSLELIYGLPLVDEFAEDEALVEFPHLQRLNIRDQDGLEPVMRFFWHLRAPSDLQIGLPWDQINIKDDAMDATRVELKDTLEVWRRAMRAGEETMTAR</sequence>